<accession>A0ABY7SRG1</accession>
<protein>
    <recommendedName>
        <fullName evidence="5">Secreted protein</fullName>
    </recommendedName>
</protein>
<feature type="compositionally biased region" description="Low complexity" evidence="1">
    <location>
        <begin position="58"/>
        <end position="68"/>
    </location>
</feature>
<keyword evidence="4" id="KW-1185">Reference proteome</keyword>
<feature type="compositionally biased region" description="Low complexity" evidence="1">
    <location>
        <begin position="83"/>
        <end position="92"/>
    </location>
</feature>
<feature type="compositionally biased region" description="Basic and acidic residues" evidence="1">
    <location>
        <begin position="125"/>
        <end position="139"/>
    </location>
</feature>
<feature type="chain" id="PRO_5047234392" description="Secreted protein" evidence="2">
    <location>
        <begin position="29"/>
        <end position="154"/>
    </location>
</feature>
<evidence type="ECO:0000313" key="3">
    <source>
        <dbReference type="EMBL" id="WCR09601.1"/>
    </source>
</evidence>
<evidence type="ECO:0000256" key="2">
    <source>
        <dbReference type="SAM" id="SignalP"/>
    </source>
</evidence>
<feature type="compositionally biased region" description="Gly residues" evidence="1">
    <location>
        <begin position="93"/>
        <end position="102"/>
    </location>
</feature>
<feature type="signal peptide" evidence="2">
    <location>
        <begin position="1"/>
        <end position="28"/>
    </location>
</feature>
<gene>
    <name evidence="3" type="ORF">JHW45_10805</name>
</gene>
<sequence length="154" mass="15329">MTMFFSSLRAVCAVTATTSILAASAALAQSDTPDAQSAPQGACVNEAGEVVPPAQTAQAQDGAEPGAGAAEGQGDGQGDGQDGTDSGDSGSTGWTGGTGGSRIGTDSQDATAESKTWHAPTARGLDLKQMPDRTDEPDRQPGPAEHNLADLPDC</sequence>
<reference evidence="3 4" key="1">
    <citation type="submission" date="2021-01" db="EMBL/GenBank/DDBJ databases">
        <title>Biogeographic distribution of Paracoccus.</title>
        <authorList>
            <person name="Hollensteiner J."/>
            <person name="Leineberger J."/>
            <person name="Brinkhoff T."/>
            <person name="Daniel R."/>
        </authorList>
    </citation>
    <scope>NUCLEOTIDE SEQUENCE [LARGE SCALE GENOMIC DNA]</scope>
    <source>
        <strain evidence="3 4">LMG25392</strain>
    </source>
</reference>
<proteinExistence type="predicted"/>
<dbReference type="Proteomes" id="UP001218412">
    <property type="component" value="Chromosome"/>
</dbReference>
<organism evidence="3 4">
    <name type="scientific">Paracoccus stylophorae</name>
    <dbReference type="NCBI Taxonomy" id="659350"/>
    <lineage>
        <taxon>Bacteria</taxon>
        <taxon>Pseudomonadati</taxon>
        <taxon>Pseudomonadota</taxon>
        <taxon>Alphaproteobacteria</taxon>
        <taxon>Rhodobacterales</taxon>
        <taxon>Paracoccaceae</taxon>
        <taxon>Paracoccus</taxon>
    </lineage>
</organism>
<keyword evidence="2" id="KW-0732">Signal</keyword>
<evidence type="ECO:0000256" key="1">
    <source>
        <dbReference type="SAM" id="MobiDB-lite"/>
    </source>
</evidence>
<evidence type="ECO:0000313" key="4">
    <source>
        <dbReference type="Proteomes" id="UP001218412"/>
    </source>
</evidence>
<evidence type="ECO:0008006" key="5">
    <source>
        <dbReference type="Google" id="ProtNLM"/>
    </source>
</evidence>
<dbReference type="RefSeq" id="WP_272857715.1">
    <property type="nucleotide sequence ID" value="NZ_CP067134.1"/>
</dbReference>
<feature type="compositionally biased region" description="Gly residues" evidence="1">
    <location>
        <begin position="69"/>
        <end position="81"/>
    </location>
</feature>
<feature type="region of interest" description="Disordered" evidence="1">
    <location>
        <begin position="31"/>
        <end position="154"/>
    </location>
</feature>
<dbReference type="EMBL" id="CP067134">
    <property type="protein sequence ID" value="WCR09601.1"/>
    <property type="molecule type" value="Genomic_DNA"/>
</dbReference>
<name>A0ABY7SRG1_9RHOB</name>